<feature type="region of interest" description="Disordered" evidence="8">
    <location>
        <begin position="599"/>
        <end position="618"/>
    </location>
</feature>
<dbReference type="EMBL" id="JAEPRA010000013">
    <property type="protein sequence ID" value="KAG2176765.1"/>
    <property type="molecule type" value="Genomic_DNA"/>
</dbReference>
<keyword evidence="5" id="KW-0418">Kinase</keyword>
<evidence type="ECO:0000256" key="3">
    <source>
        <dbReference type="ARBA" id="ARBA00022679"/>
    </source>
</evidence>
<keyword evidence="2" id="KW-0723">Serine/threonine-protein kinase</keyword>
<dbReference type="GO" id="GO:0005524">
    <property type="term" value="F:ATP binding"/>
    <property type="evidence" value="ECO:0007669"/>
    <property type="project" value="UniProtKB-UniRule"/>
</dbReference>
<evidence type="ECO:0000256" key="6">
    <source>
        <dbReference type="ARBA" id="ARBA00022840"/>
    </source>
</evidence>
<dbReference type="GO" id="GO:0035556">
    <property type="term" value="P:intracellular signal transduction"/>
    <property type="evidence" value="ECO:0007669"/>
    <property type="project" value="TreeGrafter"/>
</dbReference>
<gene>
    <name evidence="10" type="ORF">INT44_007429</name>
</gene>
<evidence type="ECO:0000256" key="4">
    <source>
        <dbReference type="ARBA" id="ARBA00022741"/>
    </source>
</evidence>
<dbReference type="Gene3D" id="1.10.510.10">
    <property type="entry name" value="Transferase(Phosphotransferase) domain 1"/>
    <property type="match status" value="1"/>
</dbReference>
<comment type="similarity">
    <text evidence="1">Belongs to the protein kinase superfamily. CAMK Ser/Thr protein kinase family. NIM1 subfamily.</text>
</comment>
<feature type="compositionally biased region" description="Polar residues" evidence="8">
    <location>
        <begin position="507"/>
        <end position="523"/>
    </location>
</feature>
<dbReference type="Proteomes" id="UP000612746">
    <property type="component" value="Unassembled WGS sequence"/>
</dbReference>
<keyword evidence="6 7" id="KW-0067">ATP-binding</keyword>
<dbReference type="SUPFAM" id="SSF56112">
    <property type="entry name" value="Protein kinase-like (PK-like)"/>
    <property type="match status" value="1"/>
</dbReference>
<evidence type="ECO:0000256" key="2">
    <source>
        <dbReference type="ARBA" id="ARBA00022527"/>
    </source>
</evidence>
<evidence type="ECO:0000256" key="5">
    <source>
        <dbReference type="ARBA" id="ARBA00022777"/>
    </source>
</evidence>
<dbReference type="GO" id="GO:0004674">
    <property type="term" value="F:protein serine/threonine kinase activity"/>
    <property type="evidence" value="ECO:0007669"/>
    <property type="project" value="UniProtKB-KW"/>
</dbReference>
<evidence type="ECO:0000256" key="7">
    <source>
        <dbReference type="PROSITE-ProRule" id="PRU10141"/>
    </source>
</evidence>
<feature type="compositionally biased region" description="Polar residues" evidence="8">
    <location>
        <begin position="603"/>
        <end position="613"/>
    </location>
</feature>
<dbReference type="AlphaFoldDB" id="A0A8H7UBG6"/>
<dbReference type="CDD" id="cd14081">
    <property type="entry name" value="STKc_BRSK1_2"/>
    <property type="match status" value="1"/>
</dbReference>
<dbReference type="InterPro" id="IPR017441">
    <property type="entry name" value="Protein_kinase_ATP_BS"/>
</dbReference>
<feature type="binding site" evidence="7">
    <location>
        <position position="82"/>
    </location>
    <ligand>
        <name>ATP</name>
        <dbReference type="ChEBI" id="CHEBI:30616"/>
    </ligand>
</feature>
<dbReference type="GO" id="GO:0005737">
    <property type="term" value="C:cytoplasm"/>
    <property type="evidence" value="ECO:0007669"/>
    <property type="project" value="TreeGrafter"/>
</dbReference>
<feature type="region of interest" description="Disordered" evidence="8">
    <location>
        <begin position="1"/>
        <end position="49"/>
    </location>
</feature>
<keyword evidence="4 7" id="KW-0547">Nucleotide-binding</keyword>
<accession>A0A8H7UBG6</accession>
<dbReference type="FunFam" id="3.30.200.20:FF:000003">
    <property type="entry name" value="Non-specific serine/threonine protein kinase"/>
    <property type="match status" value="1"/>
</dbReference>
<evidence type="ECO:0000313" key="10">
    <source>
        <dbReference type="EMBL" id="KAG2176765.1"/>
    </source>
</evidence>
<dbReference type="PROSITE" id="PS50011">
    <property type="entry name" value="PROTEIN_KINASE_DOM"/>
    <property type="match status" value="1"/>
</dbReference>
<evidence type="ECO:0000256" key="1">
    <source>
        <dbReference type="ARBA" id="ARBA00010791"/>
    </source>
</evidence>
<dbReference type="OrthoDB" id="2397775at2759"/>
<keyword evidence="11" id="KW-1185">Reference proteome</keyword>
<evidence type="ECO:0000256" key="8">
    <source>
        <dbReference type="SAM" id="MobiDB-lite"/>
    </source>
</evidence>
<feature type="compositionally biased region" description="Polar residues" evidence="8">
    <location>
        <begin position="28"/>
        <end position="43"/>
    </location>
</feature>
<keyword evidence="3" id="KW-0808">Transferase</keyword>
<reference evidence="10" key="1">
    <citation type="submission" date="2020-12" db="EMBL/GenBank/DDBJ databases">
        <title>Metabolic potential, ecology and presence of endohyphal bacteria is reflected in genomic diversity of Mucoromycotina.</title>
        <authorList>
            <person name="Muszewska A."/>
            <person name="Okrasinska A."/>
            <person name="Steczkiewicz K."/>
            <person name="Drgas O."/>
            <person name="Orlowska M."/>
            <person name="Perlinska-Lenart U."/>
            <person name="Aleksandrzak-Piekarczyk T."/>
            <person name="Szatraj K."/>
            <person name="Zielenkiewicz U."/>
            <person name="Pilsyk S."/>
            <person name="Malc E."/>
            <person name="Mieczkowski P."/>
            <person name="Kruszewska J.S."/>
            <person name="Biernat P."/>
            <person name="Pawlowska J."/>
        </authorList>
    </citation>
    <scope>NUCLEOTIDE SEQUENCE</scope>
    <source>
        <strain evidence="10">WA0000051536</strain>
    </source>
</reference>
<dbReference type="PANTHER" id="PTHR24346">
    <property type="entry name" value="MAP/MICROTUBULE AFFINITY-REGULATING KINASE"/>
    <property type="match status" value="1"/>
</dbReference>
<dbReference type="PROSITE" id="PS00107">
    <property type="entry name" value="PROTEIN_KINASE_ATP"/>
    <property type="match status" value="1"/>
</dbReference>
<dbReference type="FunFam" id="1.10.510.10:FF:000571">
    <property type="entry name" value="Maternal embryonic leucine zipper kinase"/>
    <property type="match status" value="1"/>
</dbReference>
<dbReference type="InterPro" id="IPR000719">
    <property type="entry name" value="Prot_kinase_dom"/>
</dbReference>
<feature type="domain" description="Protein kinase" evidence="9">
    <location>
        <begin position="53"/>
        <end position="311"/>
    </location>
</feature>
<name>A0A8H7UBG6_9FUNG</name>
<organism evidence="10 11">
    <name type="scientific">Umbelopsis vinacea</name>
    <dbReference type="NCBI Taxonomy" id="44442"/>
    <lineage>
        <taxon>Eukaryota</taxon>
        <taxon>Fungi</taxon>
        <taxon>Fungi incertae sedis</taxon>
        <taxon>Mucoromycota</taxon>
        <taxon>Mucoromycotina</taxon>
        <taxon>Umbelopsidomycetes</taxon>
        <taxon>Umbelopsidales</taxon>
        <taxon>Umbelopsidaceae</taxon>
        <taxon>Umbelopsis</taxon>
    </lineage>
</organism>
<evidence type="ECO:0000313" key="11">
    <source>
        <dbReference type="Proteomes" id="UP000612746"/>
    </source>
</evidence>
<dbReference type="InterPro" id="IPR011009">
    <property type="entry name" value="Kinase-like_dom_sf"/>
</dbReference>
<dbReference type="SMART" id="SM00220">
    <property type="entry name" value="S_TKc"/>
    <property type="match status" value="1"/>
</dbReference>
<dbReference type="Pfam" id="PF00069">
    <property type="entry name" value="Pkinase"/>
    <property type="match status" value="1"/>
</dbReference>
<proteinExistence type="inferred from homology"/>
<sequence>MSAHEAIPQPMASPAPQRRSLKKKAGQHQPSAGTFTPFTSPSTGRRRKDVGDYWLGHTLGKGSSGRVKLGIHKETGQKVAIKIISKTHLASNGSIERAVKREIAVMKLIDHPNIISLIDVIDLSDSPNLYLVLEYVEGGELFEYLVSQGRLCESEARRYFQQIIFGLEFCHRHLIWWVFHRDLKPENLLLDENKNIKIADFGMASLQPTGRMLETSCGSPHYASPEIVAGIPYNGSASDIWSCGIILFALLCGHLPFDDENIRLLLTKVKNGRYKIPDHVSNLAKDLITKILVIDPKDRFKMEDIQSHAWFTVEKHYDLTLLPQPPAPEEIGMPLKASAQMDERILETLKVLWSDLSKQDILNALLSNEHNMQKVTYVLLQRRANKYWEIGHPDDDVVPTTPAKRRRPVTICAVGINRNSLPGITSVMASETKNTASPQQSTISTFGGINTDGELRNTIKKFEYVDTSLDRNDIDMDLPPPVPPKPIIIRADLIYNQIMQNIENSAANKHSSLPPNDCLTSPLPTVAPSPSPRRQSFVNSIATPRCNRSVFGGFNSSQAPPMPTQQHLGVEHMISPRAKQASKFSSISSRNTIDSGRRAVDNNAMTSPSAINNSEDHRRFSRSLRLLQRNKVDSSKATKASHRFSLPAPQTRTADYDQKASPYTPTLGKKESKAHLDAINGQPTAVHIQGILAQGSSSEQSSLSGNMSPYLTSPRLSSWIPGLFYFKQPKICSIGCVARGEFEAIEKVKKVVEEHMDGRVSVRSDKDGFLRCKGEMRYRSATKITVLKFKIQVFLPPKIISDSYMARIDFIQQQGDAMALSDAVATIGQILRNYELDADLISTANGWLMRHDGQQVGHQQVY</sequence>
<dbReference type="PANTHER" id="PTHR24346:SF82">
    <property type="entry name" value="KP78A-RELATED"/>
    <property type="match status" value="1"/>
</dbReference>
<dbReference type="PROSITE" id="PS00108">
    <property type="entry name" value="PROTEIN_KINASE_ST"/>
    <property type="match status" value="1"/>
</dbReference>
<evidence type="ECO:0000259" key="9">
    <source>
        <dbReference type="PROSITE" id="PS50011"/>
    </source>
</evidence>
<feature type="region of interest" description="Disordered" evidence="8">
    <location>
        <begin position="507"/>
        <end position="535"/>
    </location>
</feature>
<dbReference type="InterPro" id="IPR008271">
    <property type="entry name" value="Ser/Thr_kinase_AS"/>
</dbReference>
<protein>
    <recommendedName>
        <fullName evidence="9">Protein kinase domain-containing protein</fullName>
    </recommendedName>
</protein>
<comment type="caution">
    <text evidence="10">The sequence shown here is derived from an EMBL/GenBank/DDBJ whole genome shotgun (WGS) entry which is preliminary data.</text>
</comment>